<keyword evidence="7" id="KW-1185">Reference proteome</keyword>
<organism evidence="6 7">
    <name type="scientific">Strigamia maritima</name>
    <name type="common">European centipede</name>
    <name type="synonym">Geophilus maritimus</name>
    <dbReference type="NCBI Taxonomy" id="126957"/>
    <lineage>
        <taxon>Eukaryota</taxon>
        <taxon>Metazoa</taxon>
        <taxon>Ecdysozoa</taxon>
        <taxon>Arthropoda</taxon>
        <taxon>Myriapoda</taxon>
        <taxon>Chilopoda</taxon>
        <taxon>Pleurostigmophora</taxon>
        <taxon>Geophilomorpha</taxon>
        <taxon>Linotaeniidae</taxon>
        <taxon>Strigamia</taxon>
    </lineage>
</organism>
<protein>
    <recommendedName>
        <fullName evidence="4">Large ribosomal subunit protein bL17m</fullName>
    </recommendedName>
    <alternativeName>
        <fullName evidence="5">39S ribosomal protein L17, mitochondrial</fullName>
    </alternativeName>
</protein>
<keyword evidence="2" id="KW-0689">Ribosomal protein</keyword>
<dbReference type="Pfam" id="PF01196">
    <property type="entry name" value="Ribosomal_L17"/>
    <property type="match status" value="1"/>
</dbReference>
<dbReference type="eggNOG" id="KOG3280">
    <property type="taxonomic scope" value="Eukaryota"/>
</dbReference>
<comment type="similarity">
    <text evidence="1">Belongs to the bacterial ribosomal protein bL17 family.</text>
</comment>
<evidence type="ECO:0000256" key="2">
    <source>
        <dbReference type="ARBA" id="ARBA00022980"/>
    </source>
</evidence>
<sequence>MAHNLRPSFPQFNRVISKLNFKVKHEPRSIRNIEGTYGRLRKMRSVVTALFKHERIELDSRFALEARGYADRLISEAIRHGDKHKKTMEYADFWLEEKNLIHKLFQVLAPRYESYKDISFTKVHTAPTFRSWKDDNKEYGERRKIILELRGNPYPPINIDKFPVDKQIHNVLLGEARREFYEEKLFMRERKKTEK</sequence>
<dbReference type="AlphaFoldDB" id="T1J5C0"/>
<dbReference type="PANTHER" id="PTHR14413">
    <property type="entry name" value="RIBOSOMAL PROTEIN L17"/>
    <property type="match status" value="1"/>
</dbReference>
<dbReference type="SUPFAM" id="SSF64263">
    <property type="entry name" value="Prokaryotic ribosomal protein L17"/>
    <property type="match status" value="1"/>
</dbReference>
<dbReference type="PANTHER" id="PTHR14413:SF16">
    <property type="entry name" value="LARGE RIBOSOMAL SUBUNIT PROTEIN BL17M"/>
    <property type="match status" value="1"/>
</dbReference>
<accession>T1J5C0</accession>
<evidence type="ECO:0000313" key="7">
    <source>
        <dbReference type="Proteomes" id="UP000014500"/>
    </source>
</evidence>
<dbReference type="FunFam" id="3.90.1030.10:FF:000009">
    <property type="entry name" value="39S ribosomal protein L17, mitochondrial"/>
    <property type="match status" value="1"/>
</dbReference>
<dbReference type="Gene3D" id="3.90.1030.10">
    <property type="entry name" value="Ribosomal protein L17"/>
    <property type="match status" value="1"/>
</dbReference>
<dbReference type="InterPro" id="IPR000456">
    <property type="entry name" value="Ribosomal_bL17"/>
</dbReference>
<keyword evidence="3" id="KW-0687">Ribonucleoprotein</keyword>
<evidence type="ECO:0000256" key="1">
    <source>
        <dbReference type="ARBA" id="ARBA00008777"/>
    </source>
</evidence>
<dbReference type="GO" id="GO:0005762">
    <property type="term" value="C:mitochondrial large ribosomal subunit"/>
    <property type="evidence" value="ECO:0007669"/>
    <property type="project" value="TreeGrafter"/>
</dbReference>
<dbReference type="GO" id="GO:0003735">
    <property type="term" value="F:structural constituent of ribosome"/>
    <property type="evidence" value="ECO:0007669"/>
    <property type="project" value="InterPro"/>
</dbReference>
<dbReference type="STRING" id="126957.T1J5C0"/>
<dbReference type="EnsemblMetazoa" id="SMAR008819-RA">
    <property type="protein sequence ID" value="SMAR008819-PA"/>
    <property type="gene ID" value="SMAR008819"/>
</dbReference>
<reference evidence="6" key="2">
    <citation type="submission" date="2015-02" db="UniProtKB">
        <authorList>
            <consortium name="EnsemblMetazoa"/>
        </authorList>
    </citation>
    <scope>IDENTIFICATION</scope>
</reference>
<reference evidence="7" key="1">
    <citation type="submission" date="2011-05" db="EMBL/GenBank/DDBJ databases">
        <authorList>
            <person name="Richards S.R."/>
            <person name="Qu J."/>
            <person name="Jiang H."/>
            <person name="Jhangiani S.N."/>
            <person name="Agravi P."/>
            <person name="Goodspeed R."/>
            <person name="Gross S."/>
            <person name="Mandapat C."/>
            <person name="Jackson L."/>
            <person name="Mathew T."/>
            <person name="Pu L."/>
            <person name="Thornton R."/>
            <person name="Saada N."/>
            <person name="Wilczek-Boney K.B."/>
            <person name="Lee S."/>
            <person name="Kovar C."/>
            <person name="Wu Y."/>
            <person name="Scherer S.E."/>
            <person name="Worley K.C."/>
            <person name="Muzny D.M."/>
            <person name="Gibbs R."/>
        </authorList>
    </citation>
    <scope>NUCLEOTIDE SEQUENCE</scope>
    <source>
        <strain evidence="7">Brora</strain>
    </source>
</reference>
<dbReference type="GO" id="GO:0006412">
    <property type="term" value="P:translation"/>
    <property type="evidence" value="ECO:0007669"/>
    <property type="project" value="InterPro"/>
</dbReference>
<evidence type="ECO:0000256" key="4">
    <source>
        <dbReference type="ARBA" id="ARBA00035290"/>
    </source>
</evidence>
<dbReference type="OMA" id="HKPTMEM"/>
<evidence type="ECO:0000313" key="6">
    <source>
        <dbReference type="EnsemblMetazoa" id="SMAR008819-PA"/>
    </source>
</evidence>
<dbReference type="Proteomes" id="UP000014500">
    <property type="component" value="Unassembled WGS sequence"/>
</dbReference>
<proteinExistence type="inferred from homology"/>
<name>T1J5C0_STRMM</name>
<dbReference type="EMBL" id="JH431858">
    <property type="status" value="NOT_ANNOTATED_CDS"/>
    <property type="molecule type" value="Genomic_DNA"/>
</dbReference>
<dbReference type="InterPro" id="IPR036373">
    <property type="entry name" value="Ribosomal_bL17_sf"/>
</dbReference>
<evidence type="ECO:0000256" key="3">
    <source>
        <dbReference type="ARBA" id="ARBA00023274"/>
    </source>
</evidence>
<dbReference type="HOGENOM" id="CLU_074407_3_0_1"/>
<dbReference type="PhylomeDB" id="T1J5C0"/>
<evidence type="ECO:0000256" key="5">
    <source>
        <dbReference type="ARBA" id="ARBA00035413"/>
    </source>
</evidence>